<dbReference type="EMBL" id="KK088424">
    <property type="protein sequence ID" value="EYE94891.1"/>
    <property type="molecule type" value="Genomic_DNA"/>
</dbReference>
<dbReference type="Pfam" id="PF00884">
    <property type="entry name" value="Sulfatase"/>
    <property type="match status" value="1"/>
</dbReference>
<name>A0A017SDL2_ASPRC</name>
<evidence type="ECO:0000256" key="1">
    <source>
        <dbReference type="SAM" id="Phobius"/>
    </source>
</evidence>
<dbReference type="OrthoDB" id="96314at2759"/>
<feature type="domain" description="Sulfatase N-terminal" evidence="2">
    <location>
        <begin position="499"/>
        <end position="694"/>
    </location>
</feature>
<feature type="transmembrane region" description="Helical" evidence="1">
    <location>
        <begin position="42"/>
        <end position="63"/>
    </location>
</feature>
<dbReference type="InterPro" id="IPR000917">
    <property type="entry name" value="Sulfatase_N"/>
</dbReference>
<dbReference type="RefSeq" id="XP_040638579.1">
    <property type="nucleotide sequence ID" value="XM_040784362.1"/>
</dbReference>
<keyword evidence="4" id="KW-1185">Reference proteome</keyword>
<protein>
    <submittedName>
        <fullName evidence="3">Sulfatase domain-containing protein</fullName>
    </submittedName>
</protein>
<feature type="transmembrane region" description="Helical" evidence="1">
    <location>
        <begin position="75"/>
        <end position="98"/>
    </location>
</feature>
<sequence length="829" mass="93681">MFVSRSHFWQPFLVSILAVSVLSSKALHVFQHVYSVPRYSLVLYLPTFFVQDVLLCIAVWFLLHKTSGVKSVAATAFAGIIVCIALAAASSQIGFYLVTGSEIRWNTAKSVGNDPEGRKLMMSGLRPVLAVSACLTVIAWFLTPHIYSLITRWVSVLFDGTAEPEYSTAVLPGPDTKRKFHIRSPARIWTLCFTIATAGLWIIRPSVPYDHMSGTLPVTLMQVLIPHHPSSHGDIEQQFPFPGLLESEFWEAPHDHFPGWAPTASHATPETYIRPQPWWSFSRLPRGFQRWADPTNFAKSGSDGNKDETMSYYNPVTDPLKISNLDLPILEPLKQALQDHDIPINHVVFVLMESARKDLFPFKAGSPLHEKILASHDTTDEATIQEVNEKLSKLTPVAEQLTGQSSGLFAKDSAGQSKLGGIDIEGVSTGSTLSFKSAVMNYCGVQPLPVNFMKEAESDIYQPCIMQILDLFNQMKSDKTDAVHDRKWKSVFLQSITGRYDNQDVLNENMGFNESIYKETLIDRHSKHYHVPMEKINYFGYPEPEIYPYIQDAINDAVENKTRLFLSHFTSTTHHPWGTPNAFEYNDYFSKDSVLGNHQDMNSYLNAIRYVDTWLGNVMKLLDDSGIANETLVVLVGDHGQAFQEDAPISGTYQNPHISNFQIPLVFHHPLLPRMQITANTTSISILPTILDLLIQTKSLNTQDTDIASDLIHQYEGQSLIRPYKATHRGRQAWNFNVINPGGEILSVGSAAAPYRLIMPMTDDFEYKFVHREKDPEEVSGITEWEVDMLAEHVRNVYGDGAARWVTEAEKVGRWWIGERWRLWDYDEE</sequence>
<dbReference type="AlphaFoldDB" id="A0A017SDL2"/>
<evidence type="ECO:0000313" key="3">
    <source>
        <dbReference type="EMBL" id="EYE94891.1"/>
    </source>
</evidence>
<reference evidence="4" key="1">
    <citation type="journal article" date="2014" name="Nat. Commun.">
        <title>Genomic adaptations of the halophilic Dead Sea filamentous fungus Eurotium rubrum.</title>
        <authorList>
            <person name="Kis-Papo T."/>
            <person name="Weig A.R."/>
            <person name="Riley R."/>
            <person name="Persoh D."/>
            <person name="Salamov A."/>
            <person name="Sun H."/>
            <person name="Lipzen A."/>
            <person name="Wasser S.P."/>
            <person name="Rambold G."/>
            <person name="Grigoriev I.V."/>
            <person name="Nevo E."/>
        </authorList>
    </citation>
    <scope>NUCLEOTIDE SEQUENCE [LARGE SCALE GENOMIC DNA]</scope>
    <source>
        <strain evidence="4">CBS 135680</strain>
    </source>
</reference>
<organism evidence="3 4">
    <name type="scientific">Aspergillus ruber (strain CBS 135680)</name>
    <dbReference type="NCBI Taxonomy" id="1388766"/>
    <lineage>
        <taxon>Eukaryota</taxon>
        <taxon>Fungi</taxon>
        <taxon>Dikarya</taxon>
        <taxon>Ascomycota</taxon>
        <taxon>Pezizomycotina</taxon>
        <taxon>Eurotiomycetes</taxon>
        <taxon>Eurotiomycetidae</taxon>
        <taxon>Eurotiales</taxon>
        <taxon>Aspergillaceae</taxon>
        <taxon>Aspergillus</taxon>
        <taxon>Aspergillus subgen. Aspergillus</taxon>
    </lineage>
</organism>
<dbReference type="SUPFAM" id="SSF53649">
    <property type="entry name" value="Alkaline phosphatase-like"/>
    <property type="match status" value="1"/>
</dbReference>
<dbReference type="Proteomes" id="UP000019804">
    <property type="component" value="Unassembled WGS sequence"/>
</dbReference>
<dbReference type="InterPro" id="IPR052701">
    <property type="entry name" value="GAG_Ulvan_Degrading_Sulfatases"/>
</dbReference>
<evidence type="ECO:0000313" key="4">
    <source>
        <dbReference type="Proteomes" id="UP000019804"/>
    </source>
</evidence>
<evidence type="ECO:0000259" key="2">
    <source>
        <dbReference type="Pfam" id="PF00884"/>
    </source>
</evidence>
<dbReference type="GeneID" id="63699486"/>
<dbReference type="HOGENOM" id="CLU_016056_0_0_1"/>
<keyword evidence="1" id="KW-1133">Transmembrane helix</keyword>
<dbReference type="PANTHER" id="PTHR43751">
    <property type="entry name" value="SULFATASE"/>
    <property type="match status" value="1"/>
</dbReference>
<keyword evidence="1" id="KW-0812">Transmembrane</keyword>
<dbReference type="PANTHER" id="PTHR43751:SF3">
    <property type="entry name" value="SULFATASE N-TERMINAL DOMAIN-CONTAINING PROTEIN"/>
    <property type="match status" value="1"/>
</dbReference>
<accession>A0A017SDL2</accession>
<dbReference type="InterPro" id="IPR017850">
    <property type="entry name" value="Alkaline_phosphatase_core_sf"/>
</dbReference>
<gene>
    <name evidence="3" type="ORF">EURHEDRAFT_456622</name>
</gene>
<keyword evidence="1" id="KW-0472">Membrane</keyword>
<feature type="transmembrane region" description="Helical" evidence="1">
    <location>
        <begin position="186"/>
        <end position="203"/>
    </location>
</feature>
<feature type="transmembrane region" description="Helical" evidence="1">
    <location>
        <begin position="124"/>
        <end position="142"/>
    </location>
</feature>
<dbReference type="Gene3D" id="3.40.720.10">
    <property type="entry name" value="Alkaline Phosphatase, subunit A"/>
    <property type="match status" value="1"/>
</dbReference>
<proteinExistence type="predicted"/>